<feature type="region of interest" description="Disordered" evidence="1">
    <location>
        <begin position="47"/>
        <end position="138"/>
    </location>
</feature>
<name>A0A919H6K9_9ACTN</name>
<comment type="caution">
    <text evidence="3">The sequence shown here is derived from an EMBL/GenBank/DDBJ whole genome shotgun (WGS) entry which is preliminary data.</text>
</comment>
<protein>
    <submittedName>
        <fullName evidence="3">Uncharacterized protein</fullName>
    </submittedName>
</protein>
<dbReference type="AlphaFoldDB" id="A0A919H6K9"/>
<feature type="signal peptide" evidence="2">
    <location>
        <begin position="1"/>
        <end position="15"/>
    </location>
</feature>
<accession>A0A919H6K9</accession>
<evidence type="ECO:0000256" key="1">
    <source>
        <dbReference type="SAM" id="MobiDB-lite"/>
    </source>
</evidence>
<organism evidence="3 4">
    <name type="scientific">Streptomyces xanthophaeus</name>
    <dbReference type="NCBI Taxonomy" id="67385"/>
    <lineage>
        <taxon>Bacteria</taxon>
        <taxon>Bacillati</taxon>
        <taxon>Actinomycetota</taxon>
        <taxon>Actinomycetes</taxon>
        <taxon>Kitasatosporales</taxon>
        <taxon>Streptomycetaceae</taxon>
        <taxon>Streptomyces</taxon>
    </lineage>
</organism>
<gene>
    <name evidence="3" type="ORF">Sxan_57980</name>
</gene>
<reference evidence="3" key="1">
    <citation type="submission" date="2020-09" db="EMBL/GenBank/DDBJ databases">
        <title>Whole genome shotgun sequence of Streptomyces xanthophaeus NBRC 12829.</title>
        <authorList>
            <person name="Komaki H."/>
            <person name="Tamura T."/>
        </authorList>
    </citation>
    <scope>NUCLEOTIDE SEQUENCE</scope>
    <source>
        <strain evidence="3">NBRC 12829</strain>
    </source>
</reference>
<evidence type="ECO:0000256" key="2">
    <source>
        <dbReference type="SAM" id="SignalP"/>
    </source>
</evidence>
<feature type="chain" id="PRO_5039359223" evidence="2">
    <location>
        <begin position="16"/>
        <end position="138"/>
    </location>
</feature>
<evidence type="ECO:0000313" key="4">
    <source>
        <dbReference type="Proteomes" id="UP000600026"/>
    </source>
</evidence>
<keyword evidence="2" id="KW-0732">Signal</keyword>
<proteinExistence type="predicted"/>
<feature type="compositionally biased region" description="Low complexity" evidence="1">
    <location>
        <begin position="47"/>
        <end position="67"/>
    </location>
</feature>
<dbReference type="EMBL" id="BNEE01000006">
    <property type="protein sequence ID" value="GHI88434.1"/>
    <property type="molecule type" value="Genomic_DNA"/>
</dbReference>
<dbReference type="Proteomes" id="UP000600026">
    <property type="component" value="Unassembled WGS sequence"/>
</dbReference>
<keyword evidence="4" id="KW-1185">Reference proteome</keyword>
<sequence>MLALLAVLLAAPVQAAAPGKGPVAPAAPAAALTLVTPAALTSVTPAAVTPAAPAGAPAVASAPSAFSDGSGPSCAPAAPDRDGPPAVPPRTGGEHAQLPPARPAPEGVRPQGTAPVRVLVRGPDRPAPGPVELSVLRV</sequence>
<evidence type="ECO:0000313" key="3">
    <source>
        <dbReference type="EMBL" id="GHI88434.1"/>
    </source>
</evidence>